<dbReference type="EMBL" id="JROU02000948">
    <property type="protein sequence ID" value="OEH77873.1"/>
    <property type="molecule type" value="Genomic_DNA"/>
</dbReference>
<feature type="region of interest" description="Disordered" evidence="7">
    <location>
        <begin position="281"/>
        <end position="323"/>
    </location>
</feature>
<comment type="caution">
    <text evidence="10">The sequence shown here is derived from an EMBL/GenBank/DDBJ whole genome shotgun (WGS) entry which is preliminary data.</text>
</comment>
<dbReference type="VEuPathDB" id="ToxoDB:cyc_01592"/>
<dbReference type="GO" id="GO:0016887">
    <property type="term" value="F:ATP hydrolysis activity"/>
    <property type="evidence" value="ECO:0007669"/>
    <property type="project" value="InterPro"/>
</dbReference>
<feature type="region of interest" description="Disordered" evidence="7">
    <location>
        <begin position="168"/>
        <end position="226"/>
    </location>
</feature>
<feature type="domain" description="ABC transmembrane type-1" evidence="9">
    <location>
        <begin position="248"/>
        <end position="592"/>
    </location>
</feature>
<dbReference type="Pfam" id="PF00005">
    <property type="entry name" value="ABC_tran"/>
    <property type="match status" value="1"/>
</dbReference>
<dbReference type="GO" id="GO:0005743">
    <property type="term" value="C:mitochondrial inner membrane"/>
    <property type="evidence" value="ECO:0007669"/>
    <property type="project" value="TreeGrafter"/>
</dbReference>
<evidence type="ECO:0000256" key="2">
    <source>
        <dbReference type="ARBA" id="ARBA00022692"/>
    </source>
</evidence>
<evidence type="ECO:0000256" key="7">
    <source>
        <dbReference type="SAM" id="MobiDB-lite"/>
    </source>
</evidence>
<dbReference type="SUPFAM" id="SSF52540">
    <property type="entry name" value="P-loop containing nucleoside triphosphate hydrolases"/>
    <property type="match status" value="1"/>
</dbReference>
<evidence type="ECO:0000313" key="11">
    <source>
        <dbReference type="Proteomes" id="UP000095192"/>
    </source>
</evidence>
<dbReference type="PROSITE" id="PS50929">
    <property type="entry name" value="ABC_TM1F"/>
    <property type="match status" value="1"/>
</dbReference>
<dbReference type="PANTHER" id="PTHR43394:SF1">
    <property type="entry name" value="ATP-BINDING CASSETTE SUB-FAMILY B MEMBER 10, MITOCHONDRIAL"/>
    <property type="match status" value="1"/>
</dbReference>
<protein>
    <submittedName>
        <fullName evidence="10">ATP-binding cassette</fullName>
    </submittedName>
</protein>
<dbReference type="VEuPathDB" id="ToxoDB:LOC34618574"/>
<dbReference type="SUPFAM" id="SSF90123">
    <property type="entry name" value="ABC transporter transmembrane region"/>
    <property type="match status" value="1"/>
</dbReference>
<dbReference type="Pfam" id="PF00664">
    <property type="entry name" value="ABC_membrane"/>
    <property type="match status" value="2"/>
</dbReference>
<keyword evidence="6" id="KW-0472">Membrane</keyword>
<keyword evidence="5" id="KW-1133">Transmembrane helix</keyword>
<dbReference type="InterPro" id="IPR036640">
    <property type="entry name" value="ABC1_TM_sf"/>
</dbReference>
<keyword evidence="4 10" id="KW-0067">ATP-binding</keyword>
<dbReference type="Gene3D" id="1.20.1560.10">
    <property type="entry name" value="ABC transporter type 1, transmembrane domain"/>
    <property type="match status" value="1"/>
</dbReference>
<dbReference type="InterPro" id="IPR011527">
    <property type="entry name" value="ABC1_TM_dom"/>
</dbReference>
<feature type="compositionally biased region" description="Basic and acidic residues" evidence="7">
    <location>
        <begin position="285"/>
        <end position="298"/>
    </location>
</feature>
<organism evidence="10 11">
    <name type="scientific">Cyclospora cayetanensis</name>
    <dbReference type="NCBI Taxonomy" id="88456"/>
    <lineage>
        <taxon>Eukaryota</taxon>
        <taxon>Sar</taxon>
        <taxon>Alveolata</taxon>
        <taxon>Apicomplexa</taxon>
        <taxon>Conoidasida</taxon>
        <taxon>Coccidia</taxon>
        <taxon>Eucoccidiorida</taxon>
        <taxon>Eimeriorina</taxon>
        <taxon>Eimeriidae</taxon>
        <taxon>Cyclospora</taxon>
    </lineage>
</organism>
<evidence type="ECO:0000256" key="6">
    <source>
        <dbReference type="ARBA" id="ARBA00023136"/>
    </source>
</evidence>
<dbReference type="InterPro" id="IPR027417">
    <property type="entry name" value="P-loop_NTPase"/>
</dbReference>
<feature type="domain" description="ABC transporter" evidence="8">
    <location>
        <begin position="649"/>
        <end position="916"/>
    </location>
</feature>
<dbReference type="InterPro" id="IPR039421">
    <property type="entry name" value="Type_1_exporter"/>
</dbReference>
<dbReference type="GO" id="GO:0090374">
    <property type="term" value="P:oligopeptide export from mitochondrion"/>
    <property type="evidence" value="ECO:0007669"/>
    <property type="project" value="TreeGrafter"/>
</dbReference>
<evidence type="ECO:0000256" key="5">
    <source>
        <dbReference type="ARBA" id="ARBA00022989"/>
    </source>
</evidence>
<evidence type="ECO:0000256" key="3">
    <source>
        <dbReference type="ARBA" id="ARBA00022741"/>
    </source>
</evidence>
<evidence type="ECO:0000259" key="9">
    <source>
        <dbReference type="PROSITE" id="PS50929"/>
    </source>
</evidence>
<keyword evidence="11" id="KW-1185">Reference proteome</keyword>
<feature type="region of interest" description="Disordered" evidence="7">
    <location>
        <begin position="7"/>
        <end position="28"/>
    </location>
</feature>
<dbReference type="AlphaFoldDB" id="A0A1D3D353"/>
<keyword evidence="3" id="KW-0547">Nucleotide-binding</keyword>
<dbReference type="PANTHER" id="PTHR43394">
    <property type="entry name" value="ATP-DEPENDENT PERMEASE MDL1, MITOCHONDRIAL"/>
    <property type="match status" value="1"/>
</dbReference>
<name>A0A1D3D353_9EIME</name>
<keyword evidence="2" id="KW-0812">Transmembrane</keyword>
<accession>A0A1D3D353</accession>
<feature type="compositionally biased region" description="Low complexity" evidence="7">
    <location>
        <begin position="196"/>
        <end position="216"/>
    </location>
</feature>
<evidence type="ECO:0000256" key="4">
    <source>
        <dbReference type="ARBA" id="ARBA00022840"/>
    </source>
</evidence>
<dbReference type="GO" id="GO:0015421">
    <property type="term" value="F:ABC-type oligopeptide transporter activity"/>
    <property type="evidence" value="ECO:0007669"/>
    <property type="project" value="TreeGrafter"/>
</dbReference>
<dbReference type="InParanoid" id="A0A1D3D353"/>
<dbReference type="InterPro" id="IPR003439">
    <property type="entry name" value="ABC_transporter-like_ATP-bd"/>
</dbReference>
<comment type="subcellular location">
    <subcellularLocation>
        <location evidence="1">Membrane</location>
        <topology evidence="1">Multi-pass membrane protein</topology>
    </subcellularLocation>
</comment>
<dbReference type="SMART" id="SM00382">
    <property type="entry name" value="AAA"/>
    <property type="match status" value="1"/>
</dbReference>
<feature type="region of interest" description="Disordered" evidence="7">
    <location>
        <begin position="912"/>
        <end position="945"/>
    </location>
</feature>
<proteinExistence type="predicted"/>
<dbReference type="PROSITE" id="PS00211">
    <property type="entry name" value="ABC_TRANSPORTER_1"/>
    <property type="match status" value="1"/>
</dbReference>
<dbReference type="GO" id="GO:0005524">
    <property type="term" value="F:ATP binding"/>
    <property type="evidence" value="ECO:0007669"/>
    <property type="project" value="UniProtKB-KW"/>
</dbReference>
<sequence length="991" mass="106060">MCLEVAAHRNKSEQVGANGPESTRGERARTWGPTFSRRFSFSTRNSAHLNFHPGHAAALSAHPILARLPWNLRLHGGMRSMVFPCVGRWELRADAPQRALEGPKRGPSVRNLANHSFHQCDALLSTFTSSVSERGPLFQSVVAFGGPQRALPAFSRCLFVEANEGNSRAFSHETKQQHQSSGGGLSSDRRPLHPPSNSSSGASSGATEGSSSTVEGLQTGTSGPQEGPRVTLWDLLTFIKGEKFRIGGIICALLLSSGAQLLLPLAVGQLVDAVTQAPPVQLQEDQQHQEAQKRDSVDPHVLPCTDDEVSRPRTEGSSTATVDGTSATMAAARELESGVNACLETTDTAASESRWVALRKGLQEGFKTPWARLGFCLSLGAIGAATSFMRLYLLESTIERLACPLRSGLFRRLLQHPTENFQQQPLGALAKYMSQDVVTASRVLVDVSFGLRCALTSVIVFDVTLAASRRVAALQQQHSRALQVALQRATGALSSRKQLRSLNGEALEIKAFDAALRDVFAAAQKSAVAVAWRYAFVFAAGSGLLVHLVYAASSLVAQGVLTGGQVMSLALYSAIVGSSLQGCATAWSDTSRAVAATNEMLELLLRGKPSPLGSSLNYQKELDRFQKALQQQHHSTSAEAAAKHSGFSLKFKDVWLSYPGRNGQWALKGLSFCIPPGAAVAIVGPSGSGKSSVGALLLRLYEPQKGSILLGNVPINAFDERFIRSLVIPVVQDSLLVSGGLLESHIRYGQLAHQEISASPLLPLTLACDAACVSPFAATLPMGLKTPLDERGTVLSGGQRQRVCLAMALYRLQHAQQAPTESPVTGCDTESGGYKVPRVVLLDEATSSLDSDTERQVLHNIKENLRGETCLFVSHRPGTLEVADHIMVSVLSAADYWCCPLLPAGRDLEQALGTPRGSGERASGRHGQGCMQRNEGVNADKDRSGRQAEMEVLDAGRIIQFGAKEDVLKRPCAPLQWLVSGATPSGRGLRP</sequence>
<dbReference type="InterPro" id="IPR017871">
    <property type="entry name" value="ABC_transporter-like_CS"/>
</dbReference>
<dbReference type="Gene3D" id="3.40.50.300">
    <property type="entry name" value="P-loop containing nucleotide triphosphate hydrolases"/>
    <property type="match status" value="1"/>
</dbReference>
<gene>
    <name evidence="10" type="ORF">cyc_01592</name>
</gene>
<dbReference type="Proteomes" id="UP000095192">
    <property type="component" value="Unassembled WGS sequence"/>
</dbReference>
<dbReference type="CDD" id="cd03228">
    <property type="entry name" value="ABCC_MRP_Like"/>
    <property type="match status" value="1"/>
</dbReference>
<dbReference type="PROSITE" id="PS50893">
    <property type="entry name" value="ABC_TRANSPORTER_2"/>
    <property type="match status" value="1"/>
</dbReference>
<evidence type="ECO:0000259" key="8">
    <source>
        <dbReference type="PROSITE" id="PS50893"/>
    </source>
</evidence>
<reference evidence="10 11" key="1">
    <citation type="journal article" date="2016" name="BMC Genomics">
        <title>Comparative genomics reveals Cyclospora cayetanensis possesses coccidia-like metabolism and invasion components but unique surface antigens.</title>
        <authorList>
            <person name="Liu S."/>
            <person name="Wang L."/>
            <person name="Zheng H."/>
            <person name="Xu Z."/>
            <person name="Roellig D.M."/>
            <person name="Li N."/>
            <person name="Frace M.A."/>
            <person name="Tang K."/>
            <person name="Arrowood M.J."/>
            <person name="Moss D.M."/>
            <person name="Zhang L."/>
            <person name="Feng Y."/>
            <person name="Xiao L."/>
        </authorList>
    </citation>
    <scope>NUCLEOTIDE SEQUENCE [LARGE SCALE GENOMIC DNA]</scope>
    <source>
        <strain evidence="10 11">CHN_HEN01</strain>
    </source>
</reference>
<evidence type="ECO:0000256" key="1">
    <source>
        <dbReference type="ARBA" id="ARBA00004141"/>
    </source>
</evidence>
<evidence type="ECO:0000313" key="10">
    <source>
        <dbReference type="EMBL" id="OEH77873.1"/>
    </source>
</evidence>
<dbReference type="InterPro" id="IPR003593">
    <property type="entry name" value="AAA+_ATPase"/>
</dbReference>